<protein>
    <submittedName>
        <fullName evidence="3">Uncharacterized protein</fullName>
    </submittedName>
</protein>
<evidence type="ECO:0000313" key="3">
    <source>
        <dbReference type="EMBL" id="OLO47485.1"/>
    </source>
</evidence>
<keyword evidence="2" id="KW-0472">Membrane</keyword>
<feature type="transmembrane region" description="Helical" evidence="2">
    <location>
        <begin position="28"/>
        <end position="50"/>
    </location>
</feature>
<comment type="caution">
    <text evidence="3">The sequence shown here is derived from an EMBL/GenBank/DDBJ whole genome shotgun (WGS) entry which is preliminary data.</text>
</comment>
<dbReference type="EMBL" id="MSKL01000031">
    <property type="protein sequence ID" value="OLO47485.1"/>
    <property type="molecule type" value="Genomic_DNA"/>
</dbReference>
<evidence type="ECO:0000256" key="2">
    <source>
        <dbReference type="SAM" id="Phobius"/>
    </source>
</evidence>
<organism evidence="3 4">
    <name type="scientific">Actinomyces oris</name>
    <dbReference type="NCBI Taxonomy" id="544580"/>
    <lineage>
        <taxon>Bacteria</taxon>
        <taxon>Bacillati</taxon>
        <taxon>Actinomycetota</taxon>
        <taxon>Actinomycetes</taxon>
        <taxon>Actinomycetales</taxon>
        <taxon>Actinomycetaceae</taxon>
        <taxon>Actinomyces</taxon>
    </lineage>
</organism>
<proteinExistence type="predicted"/>
<feature type="region of interest" description="Disordered" evidence="1">
    <location>
        <begin position="1"/>
        <end position="23"/>
    </location>
</feature>
<sequence length="62" mass="6494">MAIMPRHLDPPGAQGGGAGRRGGGRGSMYVICASTICLILVTVRQVVAYWRQHSSVMPAPAS</sequence>
<dbReference type="Proteomes" id="UP000186394">
    <property type="component" value="Unassembled WGS sequence"/>
</dbReference>
<dbReference type="AlphaFoldDB" id="A0A1Q8VHC7"/>
<reference evidence="3 4" key="1">
    <citation type="submission" date="2016-12" db="EMBL/GenBank/DDBJ databases">
        <title>Genomic comparison of strains in the 'Actinomyces naeslundii' group.</title>
        <authorList>
            <person name="Mughal S.R."/>
            <person name="Do T."/>
            <person name="Gilbert S.C."/>
            <person name="Witherden E.A."/>
            <person name="Didelot X."/>
            <person name="Beighton D."/>
        </authorList>
    </citation>
    <scope>NUCLEOTIDE SEQUENCE [LARGE SCALE GENOMIC DNA]</scope>
    <source>
        <strain evidence="3 4">P6N</strain>
    </source>
</reference>
<evidence type="ECO:0000256" key="1">
    <source>
        <dbReference type="SAM" id="MobiDB-lite"/>
    </source>
</evidence>
<feature type="compositionally biased region" description="Gly residues" evidence="1">
    <location>
        <begin position="13"/>
        <end position="23"/>
    </location>
</feature>
<name>A0A1Q8VHC7_9ACTO</name>
<gene>
    <name evidence="3" type="ORF">BKH28_12240</name>
</gene>
<accession>A0A1Q8VHC7</accession>
<keyword evidence="2" id="KW-1133">Transmembrane helix</keyword>
<keyword evidence="2" id="KW-0812">Transmembrane</keyword>
<evidence type="ECO:0000313" key="4">
    <source>
        <dbReference type="Proteomes" id="UP000186394"/>
    </source>
</evidence>